<dbReference type="EMBL" id="CP091511">
    <property type="protein sequence ID" value="UOO90702.1"/>
    <property type="molecule type" value="Genomic_DNA"/>
</dbReference>
<dbReference type="RefSeq" id="WP_058305023.1">
    <property type="nucleotide sequence ID" value="NZ_CABKVG010000005.1"/>
</dbReference>
<name>A0ABY4EBD4_9NEIS</name>
<accession>A0ABY4EBD4</accession>
<evidence type="ECO:0000313" key="2">
    <source>
        <dbReference type="Proteomes" id="UP000832011"/>
    </source>
</evidence>
<reference evidence="1 2" key="1">
    <citation type="journal article" date="2022" name="Res Sq">
        <title>Evolution of multicellular longitudinally dividing oral cavity symbionts (Neisseriaceae).</title>
        <authorList>
            <person name="Nyongesa S."/>
            <person name="Weber P."/>
            <person name="Bernet E."/>
            <person name="Pullido F."/>
            <person name="Nieckarz M."/>
            <person name="Delaby M."/>
            <person name="Nieves C."/>
            <person name="Viehboeck T."/>
            <person name="Krause N."/>
            <person name="Rivera-Millot A."/>
            <person name="Nakamura A."/>
            <person name="Vischer N."/>
            <person name="VanNieuwenhze M."/>
            <person name="Brun Y."/>
            <person name="Cava F."/>
            <person name="Bulgheresi S."/>
            <person name="Veyrier F."/>
        </authorList>
    </citation>
    <scope>NUCLEOTIDE SEQUENCE [LARGE SCALE GENOMIC DNA]</scope>
    <source>
        <strain evidence="1 2">SN4</strain>
    </source>
</reference>
<organism evidence="1 2">
    <name type="scientific">Vitreoscilla massiliensis</name>
    <dbReference type="NCBI Taxonomy" id="1689272"/>
    <lineage>
        <taxon>Bacteria</taxon>
        <taxon>Pseudomonadati</taxon>
        <taxon>Pseudomonadota</taxon>
        <taxon>Betaproteobacteria</taxon>
        <taxon>Neisseriales</taxon>
        <taxon>Neisseriaceae</taxon>
        <taxon>Vitreoscilla</taxon>
    </lineage>
</organism>
<keyword evidence="2" id="KW-1185">Reference proteome</keyword>
<proteinExistence type="predicted"/>
<gene>
    <name evidence="1" type="ORF">LVJ82_06970</name>
</gene>
<dbReference type="Proteomes" id="UP000832011">
    <property type="component" value="Chromosome"/>
</dbReference>
<evidence type="ECO:0000313" key="1">
    <source>
        <dbReference type="EMBL" id="UOO90702.1"/>
    </source>
</evidence>
<protein>
    <submittedName>
        <fullName evidence="1">Uncharacterized protein</fullName>
    </submittedName>
</protein>
<sequence>MFGQNTQRSYPVFGQMTYRSHYWLGTLALPEFDAEVETIVRTHKDGISDAQISAMQACLAQLTLIKAQATVAMEQLFNECDVPLPALGTDIWTDMHLDSIEVTDATYDADSGKISVLLLCSSQSIAEFFPAIEVIDGEFVQVLSAT</sequence>